<protein>
    <recommendedName>
        <fullName evidence="5">Serine/threonine protein kinase</fullName>
    </recommendedName>
</protein>
<evidence type="ECO:0000313" key="4">
    <source>
        <dbReference type="Proteomes" id="UP001055167"/>
    </source>
</evidence>
<name>A0ABQ4R7Z9_9HYPH</name>
<dbReference type="Proteomes" id="UP001055167">
    <property type="component" value="Unassembled WGS sequence"/>
</dbReference>
<dbReference type="EMBL" id="BPQH01000027">
    <property type="protein sequence ID" value="GJD53285.1"/>
    <property type="molecule type" value="Genomic_DNA"/>
</dbReference>
<reference evidence="3" key="1">
    <citation type="journal article" date="2021" name="Front. Microbiol.">
        <title>Comprehensive Comparative Genomics and Phenotyping of Methylobacterium Species.</title>
        <authorList>
            <person name="Alessa O."/>
            <person name="Ogura Y."/>
            <person name="Fujitani Y."/>
            <person name="Takami H."/>
            <person name="Hayashi T."/>
            <person name="Sahin N."/>
            <person name="Tani A."/>
        </authorList>
    </citation>
    <scope>NUCLEOTIDE SEQUENCE</scope>
    <source>
        <strain evidence="3">KCTC 52305</strain>
    </source>
</reference>
<feature type="chain" id="PRO_5046418080" description="Serine/threonine protein kinase" evidence="2">
    <location>
        <begin position="27"/>
        <end position="134"/>
    </location>
</feature>
<comment type="caution">
    <text evidence="3">The sequence shown here is derived from an EMBL/GenBank/DDBJ whole genome shotgun (WGS) entry which is preliminary data.</text>
</comment>
<accession>A0ABQ4R7Z9</accession>
<keyword evidence="2" id="KW-0732">Signal</keyword>
<organism evidence="3 4">
    <name type="scientific">Methylobacterium crusticola</name>
    <dbReference type="NCBI Taxonomy" id="1697972"/>
    <lineage>
        <taxon>Bacteria</taxon>
        <taxon>Pseudomonadati</taxon>
        <taxon>Pseudomonadota</taxon>
        <taxon>Alphaproteobacteria</taxon>
        <taxon>Hyphomicrobiales</taxon>
        <taxon>Methylobacteriaceae</taxon>
        <taxon>Methylobacterium</taxon>
    </lineage>
</organism>
<evidence type="ECO:0008006" key="5">
    <source>
        <dbReference type="Google" id="ProtNLM"/>
    </source>
</evidence>
<reference evidence="3" key="2">
    <citation type="submission" date="2021-08" db="EMBL/GenBank/DDBJ databases">
        <authorList>
            <person name="Tani A."/>
            <person name="Ola A."/>
            <person name="Ogura Y."/>
            <person name="Katsura K."/>
            <person name="Hayashi T."/>
        </authorList>
    </citation>
    <scope>NUCLEOTIDE SEQUENCE</scope>
    <source>
        <strain evidence="3">KCTC 52305</strain>
    </source>
</reference>
<evidence type="ECO:0000256" key="1">
    <source>
        <dbReference type="SAM" id="MobiDB-lite"/>
    </source>
</evidence>
<feature type="compositionally biased region" description="Pro residues" evidence="1">
    <location>
        <begin position="31"/>
        <end position="45"/>
    </location>
</feature>
<keyword evidence="4" id="KW-1185">Reference proteome</keyword>
<dbReference type="RefSeq" id="WP_128562839.1">
    <property type="nucleotide sequence ID" value="NZ_BPQH01000027.1"/>
</dbReference>
<feature type="compositionally biased region" description="Basic and acidic residues" evidence="1">
    <location>
        <begin position="56"/>
        <end position="78"/>
    </location>
</feature>
<feature type="signal peptide" evidence="2">
    <location>
        <begin position="1"/>
        <end position="26"/>
    </location>
</feature>
<proteinExistence type="predicted"/>
<evidence type="ECO:0000256" key="2">
    <source>
        <dbReference type="SAM" id="SignalP"/>
    </source>
</evidence>
<sequence>MRPVALACLGLLGCLGGLAAAPAARAQTPPAAAPAPARPPGPAEPETPAQPAAARTDGKAGAEKTGAEKPAGDLRAGAEKTGTAPRVRRRPTYAACNRAAQRRSLRGGARRRFLIRCRLGYERIQPGQPVRARP</sequence>
<gene>
    <name evidence="3" type="ORF">OPKNFCMD_6060</name>
</gene>
<feature type="region of interest" description="Disordered" evidence="1">
    <location>
        <begin position="24"/>
        <end position="93"/>
    </location>
</feature>
<evidence type="ECO:0000313" key="3">
    <source>
        <dbReference type="EMBL" id="GJD53285.1"/>
    </source>
</evidence>